<protein>
    <submittedName>
        <fullName evidence="1">Uncharacterized protein</fullName>
    </submittedName>
</protein>
<reference evidence="1 2" key="1">
    <citation type="submission" date="2024-10" db="EMBL/GenBank/DDBJ databases">
        <title>The Natural Products Discovery Center: Release of the First 8490 Sequenced Strains for Exploring Actinobacteria Biosynthetic Diversity.</title>
        <authorList>
            <person name="Kalkreuter E."/>
            <person name="Kautsar S.A."/>
            <person name="Yang D."/>
            <person name="Bader C.D."/>
            <person name="Teijaro C.N."/>
            <person name="Fluegel L."/>
            <person name="Davis C.M."/>
            <person name="Simpson J.R."/>
            <person name="Lauterbach L."/>
            <person name="Steele A.D."/>
            <person name="Gui C."/>
            <person name="Meng S."/>
            <person name="Li G."/>
            <person name="Viehrig K."/>
            <person name="Ye F."/>
            <person name="Su P."/>
            <person name="Kiefer A.F."/>
            <person name="Nichols A."/>
            <person name="Cepeda A.J."/>
            <person name="Yan W."/>
            <person name="Fan B."/>
            <person name="Jiang Y."/>
            <person name="Adhikari A."/>
            <person name="Zheng C.-J."/>
            <person name="Schuster L."/>
            <person name="Cowan T.M."/>
            <person name="Smanski M.J."/>
            <person name="Chevrette M.G."/>
            <person name="De Carvalho L.P.S."/>
            <person name="Shen B."/>
        </authorList>
    </citation>
    <scope>NUCLEOTIDE SEQUENCE [LARGE SCALE GENOMIC DNA]</scope>
    <source>
        <strain evidence="1 2">NPDC001281</strain>
    </source>
</reference>
<dbReference type="EMBL" id="JBIAXI010000014">
    <property type="protein sequence ID" value="MFF4775891.1"/>
    <property type="molecule type" value="Genomic_DNA"/>
</dbReference>
<evidence type="ECO:0000313" key="1">
    <source>
        <dbReference type="EMBL" id="MFF4775891.1"/>
    </source>
</evidence>
<sequence>MTGGSPINIKQVYFAQHGGDGGTGSGPSMNLGERFKVTEFSGLVFGRVAW</sequence>
<proteinExistence type="predicted"/>
<accession>A0ABW6V995</accession>
<name>A0ABW6V995_MICFU</name>
<evidence type="ECO:0000313" key="2">
    <source>
        <dbReference type="Proteomes" id="UP001602119"/>
    </source>
</evidence>
<keyword evidence="2" id="KW-1185">Reference proteome</keyword>
<dbReference type="RefSeq" id="WP_387344140.1">
    <property type="nucleotide sequence ID" value="NZ_JBIAXI010000014.1"/>
</dbReference>
<comment type="caution">
    <text evidence="1">The sequence shown here is derived from an EMBL/GenBank/DDBJ whole genome shotgun (WGS) entry which is preliminary data.</text>
</comment>
<gene>
    <name evidence="1" type="ORF">ACFY05_23850</name>
</gene>
<dbReference type="Proteomes" id="UP001602119">
    <property type="component" value="Unassembled WGS sequence"/>
</dbReference>
<organism evidence="1 2">
    <name type="scientific">Microtetraspora fusca</name>
    <dbReference type="NCBI Taxonomy" id="1997"/>
    <lineage>
        <taxon>Bacteria</taxon>
        <taxon>Bacillati</taxon>
        <taxon>Actinomycetota</taxon>
        <taxon>Actinomycetes</taxon>
        <taxon>Streptosporangiales</taxon>
        <taxon>Streptosporangiaceae</taxon>
        <taxon>Microtetraspora</taxon>
    </lineage>
</organism>